<dbReference type="KEGG" id="ndi:NDAI_0A04920"/>
<dbReference type="PROSITE" id="PS50172">
    <property type="entry name" value="BRCT"/>
    <property type="match status" value="1"/>
</dbReference>
<dbReference type="OrthoDB" id="2117459at2759"/>
<reference evidence="4 5" key="1">
    <citation type="journal article" date="2011" name="Proc. Natl. Acad. Sci. U.S.A.">
        <title>Evolutionary erosion of yeast sex chromosomes by mating-type switching accidents.</title>
        <authorList>
            <person name="Gordon J.L."/>
            <person name="Armisen D."/>
            <person name="Proux-Wera E."/>
            <person name="Oheigeartaigh S.S."/>
            <person name="Byrne K.P."/>
            <person name="Wolfe K.H."/>
        </authorList>
    </citation>
    <scope>NUCLEOTIDE SEQUENCE [LARGE SCALE GENOMIC DNA]</scope>
    <source>
        <strain evidence="5">ATCC 10597 / BCRC 20456 / CBS 421 / NBRC 0211 / NRRL Y-12639</strain>
    </source>
</reference>
<evidence type="ECO:0000259" key="3">
    <source>
        <dbReference type="PROSITE" id="PS50195"/>
    </source>
</evidence>
<dbReference type="InterPro" id="IPR024554">
    <property type="entry name" value="LEC1-like_C"/>
</dbReference>
<evidence type="ECO:0000313" key="4">
    <source>
        <dbReference type="EMBL" id="CCD22647.1"/>
    </source>
</evidence>
<protein>
    <recommendedName>
        <fullName evidence="6">PX domain-containing protein</fullName>
    </recommendedName>
</protein>
<feature type="compositionally biased region" description="Acidic residues" evidence="1">
    <location>
        <begin position="516"/>
        <end position="550"/>
    </location>
</feature>
<proteinExistence type="predicted"/>
<dbReference type="SUPFAM" id="SSF64268">
    <property type="entry name" value="PX domain"/>
    <property type="match status" value="1"/>
</dbReference>
<name>G0W4A9_NAUDC</name>
<dbReference type="STRING" id="1071378.G0W4A9"/>
<evidence type="ECO:0000256" key="1">
    <source>
        <dbReference type="SAM" id="MobiDB-lite"/>
    </source>
</evidence>
<dbReference type="InterPro" id="IPR001683">
    <property type="entry name" value="PX_dom"/>
</dbReference>
<dbReference type="SMART" id="SM00312">
    <property type="entry name" value="PX"/>
    <property type="match status" value="1"/>
</dbReference>
<dbReference type="Pfam" id="PF12828">
    <property type="entry name" value="PXB"/>
    <property type="match status" value="1"/>
</dbReference>
<feature type="domain" description="PX" evidence="3">
    <location>
        <begin position="330"/>
        <end position="597"/>
    </location>
</feature>
<dbReference type="GO" id="GO:0035091">
    <property type="term" value="F:phosphatidylinositol binding"/>
    <property type="evidence" value="ECO:0007669"/>
    <property type="project" value="EnsemblFungi"/>
</dbReference>
<dbReference type="Gene3D" id="3.30.1520.10">
    <property type="entry name" value="Phox-like domain"/>
    <property type="match status" value="1"/>
</dbReference>
<accession>G0W4A9</accession>
<dbReference type="InterPro" id="IPR001357">
    <property type="entry name" value="BRCT_dom"/>
</dbReference>
<feature type="compositionally biased region" description="Low complexity" evidence="1">
    <location>
        <begin position="410"/>
        <end position="422"/>
    </location>
</feature>
<feature type="region of interest" description="Disordered" evidence="1">
    <location>
        <begin position="386"/>
        <end position="432"/>
    </location>
</feature>
<feature type="domain" description="BRCT" evidence="2">
    <location>
        <begin position="986"/>
        <end position="1080"/>
    </location>
</feature>
<feature type="region of interest" description="Disordered" evidence="1">
    <location>
        <begin position="64"/>
        <end position="106"/>
    </location>
</feature>
<dbReference type="AlphaFoldDB" id="G0W4A9"/>
<feature type="compositionally biased region" description="Acidic residues" evidence="1">
    <location>
        <begin position="488"/>
        <end position="498"/>
    </location>
</feature>
<dbReference type="RefSeq" id="XP_003667890.1">
    <property type="nucleotide sequence ID" value="XM_003667842.1"/>
</dbReference>
<dbReference type="Proteomes" id="UP000000689">
    <property type="component" value="Chromosome 1"/>
</dbReference>
<gene>
    <name evidence="4" type="primary">NDAI0A04920</name>
    <name evidence="4" type="ordered locus">NDAI_0A04920</name>
</gene>
<dbReference type="Pfam" id="PF12825">
    <property type="entry name" value="DUF3818"/>
    <property type="match status" value="1"/>
</dbReference>
<feature type="compositionally biased region" description="Low complexity" evidence="1">
    <location>
        <begin position="89"/>
        <end position="101"/>
    </location>
</feature>
<dbReference type="InterPro" id="IPR024555">
    <property type="entry name" value="PX-associated"/>
</dbReference>
<dbReference type="InterPro" id="IPR036871">
    <property type="entry name" value="PX_dom_sf"/>
</dbReference>
<dbReference type="PANTHER" id="PTHR47185">
    <property type="entry name" value="PX DOMAIN-CONTAINING PROTEIN YPR097W"/>
    <property type="match status" value="1"/>
</dbReference>
<sequence>MVMSEANETSIPGSTASTSSDFLNAIEGHYLKRELLKYQLHKELDEFNKKDALRNFGFPFTKDDPKVSKSKPNTKSKLTNLPKARRSLSRSSSMKSSSSSKHIQERGGIHENDEIVLTKFPMCSYILQEFIMTLPLLSKNIAIDESFWQGKVQVFFEHFMSLGFSESYDRATMTKRKKISTKLSKIILLLFNSGIGTTNEKLYYEQDKFILEKEKARKRSKVEEFAIPTRETLQYLMTNETFFINGWDINVVSVVEESALFSNKNNNIGKEKSQPISSSKNKPISAYSYYTNKSMKSLSSTSKWMKNTLAIPTSPTSLFSKLSMGTMTSSTESSLSTLNSSEPIRHGRYFILKIKLEDSPDESQPIYVAKTYHHFKHLSHLLKKQYPGKKLPRLPHKTKKSISVVTRVDSNSNSSRSNSNRSGGKYRSGTGLPRETIVASFESENLSSSASSGNSSSLSLSDKNLENFIHPSSLHMTSNNIAIGNIENEEDEDDDDNPSELGTQIDILSIRKNEETAAEEDQDEDEEEDEDDDDDGDDDDDDDDDVFEDAVDSKTDRLVSERLRTSLRQYLRNLCQDKEISSSLLLKKFLSESQIDAAMFNSKVKQDIKNRELVDINNLETQLKFQKVALEKSLKLQESMKHLKMSLLEDENHIKDIFKEIKTKRNISELSPLLKDFVEWCKVYLSSIIYQIFLGNDNSYGFYTQIRRLHKLMPYTIMGQIMRVTNPMAIMKGMIDLFMAQPFGGQSLLQKMFSTILTDDLKNQKVIIKSLEVKILNEAKSSNEVIKCLKSVIFEDDKKNKSIDMHEIHLESDSMEMPVVVLLLMKCSDWKIISHNALTEVLESYNRWKINEKNAQENADIITDYEHSNDGVYFDDIKKLLKLYIKERDKRLMRQLWQDPELSRLLKATVTLIYEPMVKVFKIAKVEVALKNFERFMNDLIKLIDETINGQLGIVTGFNIVDSIYNLVTRHQDSFFEFVHDVYLHDTEGIFEGFVTWITEITKFLQHSKFAKEEDRINFNELLRETGSQVDKDLLRQQIDNVIKKKLVTRKLYKKLVDAKQKHQKNSFKKTANGIVQKQWEEVNALVIPKNSLAIGVDDGDLVDLDLDTEDYEFLQKDFGIALESKYQEVLNEEIDVSEIHKFGSLVFESALEKNLFPRKP</sequence>
<feature type="compositionally biased region" description="Basic residues" evidence="1">
    <location>
        <begin position="386"/>
        <end position="400"/>
    </location>
</feature>
<dbReference type="InterPro" id="IPR047168">
    <property type="entry name" value="LEC1-like"/>
</dbReference>
<dbReference type="PROSITE" id="PS50195">
    <property type="entry name" value="PX"/>
    <property type="match status" value="1"/>
</dbReference>
<keyword evidence="5" id="KW-1185">Reference proteome</keyword>
<organism evidence="4 5">
    <name type="scientific">Naumovozyma dairenensis (strain ATCC 10597 / BCRC 20456 / CBS 421 / NBRC 0211 / NRRL Y-12639)</name>
    <name type="common">Saccharomyces dairenensis</name>
    <dbReference type="NCBI Taxonomy" id="1071378"/>
    <lineage>
        <taxon>Eukaryota</taxon>
        <taxon>Fungi</taxon>
        <taxon>Dikarya</taxon>
        <taxon>Ascomycota</taxon>
        <taxon>Saccharomycotina</taxon>
        <taxon>Saccharomycetes</taxon>
        <taxon>Saccharomycetales</taxon>
        <taxon>Saccharomycetaceae</taxon>
        <taxon>Naumovozyma</taxon>
    </lineage>
</organism>
<dbReference type="OMA" id="QLWQDPE"/>
<dbReference type="PANTHER" id="PTHR47185:SF1">
    <property type="entry name" value="PX DOMAIN-CONTAINING PROTEIN YPR097W"/>
    <property type="match status" value="1"/>
</dbReference>
<dbReference type="GeneID" id="11493722"/>
<dbReference type="HOGENOM" id="CLU_007739_1_0_1"/>
<dbReference type="EMBL" id="HE580267">
    <property type="protein sequence ID" value="CCD22647.1"/>
    <property type="molecule type" value="Genomic_DNA"/>
</dbReference>
<evidence type="ECO:0000259" key="2">
    <source>
        <dbReference type="PROSITE" id="PS50172"/>
    </source>
</evidence>
<dbReference type="eggNOG" id="KOG2273">
    <property type="taxonomic scope" value="Eukaryota"/>
</dbReference>
<feature type="region of interest" description="Disordered" evidence="1">
    <location>
        <begin position="488"/>
        <end position="553"/>
    </location>
</feature>
<evidence type="ECO:0000313" key="5">
    <source>
        <dbReference type="Proteomes" id="UP000000689"/>
    </source>
</evidence>
<dbReference type="Pfam" id="PF00787">
    <property type="entry name" value="PX"/>
    <property type="match status" value="1"/>
</dbReference>
<evidence type="ECO:0008006" key="6">
    <source>
        <dbReference type="Google" id="ProtNLM"/>
    </source>
</evidence>